<dbReference type="VEuPathDB" id="GiardiaDB:GMRT_13403"/>
<dbReference type="Proteomes" id="UP000315496">
    <property type="component" value="Chromosome 5"/>
</dbReference>
<organism evidence="2 3">
    <name type="scientific">Giardia muris</name>
    <dbReference type="NCBI Taxonomy" id="5742"/>
    <lineage>
        <taxon>Eukaryota</taxon>
        <taxon>Metamonada</taxon>
        <taxon>Diplomonadida</taxon>
        <taxon>Hexamitidae</taxon>
        <taxon>Giardiinae</taxon>
        <taxon>Giardia</taxon>
    </lineage>
</organism>
<dbReference type="EMBL" id="VDLU01000005">
    <property type="protein sequence ID" value="TNJ26371.1"/>
    <property type="molecule type" value="Genomic_DNA"/>
</dbReference>
<reference evidence="2 3" key="1">
    <citation type="submission" date="2019-05" db="EMBL/GenBank/DDBJ databases">
        <title>The compact genome of Giardia muris reveals important steps in the evolution of intestinal protozoan parasites.</title>
        <authorList>
            <person name="Xu F."/>
            <person name="Jimenez-Gonzalez A."/>
            <person name="Einarsson E."/>
            <person name="Astvaldsson A."/>
            <person name="Peirasmaki D."/>
            <person name="Eckmann L."/>
            <person name="Andersson J.O."/>
            <person name="Svard S.G."/>
            <person name="Jerlstrom-Hultqvist J."/>
        </authorList>
    </citation>
    <scope>NUCLEOTIDE SEQUENCE [LARGE SCALE GENOMIC DNA]</scope>
    <source>
        <strain evidence="2 3">Roberts-Thomson</strain>
    </source>
</reference>
<evidence type="ECO:0000313" key="2">
    <source>
        <dbReference type="EMBL" id="TNJ26371.1"/>
    </source>
</evidence>
<evidence type="ECO:0000313" key="3">
    <source>
        <dbReference type="Proteomes" id="UP000315496"/>
    </source>
</evidence>
<name>A0A4Z1T1V7_GIAMU</name>
<dbReference type="AlphaFoldDB" id="A0A4Z1T1V7"/>
<accession>A0A4Z1T1V7</accession>
<dbReference type="OrthoDB" id="10248961at2759"/>
<keyword evidence="3" id="KW-1185">Reference proteome</keyword>
<comment type="caution">
    <text evidence="2">The sequence shown here is derived from an EMBL/GenBank/DDBJ whole genome shotgun (WGS) entry which is preliminary data.</text>
</comment>
<feature type="coiled-coil region" evidence="1">
    <location>
        <begin position="95"/>
        <end position="136"/>
    </location>
</feature>
<sequence>MLTGIWKLLGMIGIHRGDDDLAPIPDADPDLNKTPDSINGKTVSPIRSAAKKHVTFSPKPENIPLYDLVHDAKPAGATPIRLMRECAARASPQINVELTSRINDLEQLIADMKCENEALVAENKRLNAENRILHSEKQRLHSSTTSN</sequence>
<protein>
    <submittedName>
        <fullName evidence="2">Uncharacterized protein</fullName>
    </submittedName>
</protein>
<evidence type="ECO:0000256" key="1">
    <source>
        <dbReference type="SAM" id="Coils"/>
    </source>
</evidence>
<keyword evidence="1" id="KW-0175">Coiled coil</keyword>
<gene>
    <name evidence="2" type="ORF">GMRT_13403</name>
</gene>
<proteinExistence type="predicted"/>